<reference evidence="1 2" key="1">
    <citation type="journal article" date="2022" name="Plant J.">
        <title>Chromosome-level genome of Camellia lanceoleosa provides a valuable resource for understanding genome evolution and self-incompatibility.</title>
        <authorList>
            <person name="Gong W."/>
            <person name="Xiao S."/>
            <person name="Wang L."/>
            <person name="Liao Z."/>
            <person name="Chang Y."/>
            <person name="Mo W."/>
            <person name="Hu G."/>
            <person name="Li W."/>
            <person name="Zhao G."/>
            <person name="Zhu H."/>
            <person name="Hu X."/>
            <person name="Ji K."/>
            <person name="Xiang X."/>
            <person name="Song Q."/>
            <person name="Yuan D."/>
            <person name="Jin S."/>
            <person name="Zhang L."/>
        </authorList>
    </citation>
    <scope>NUCLEOTIDE SEQUENCE [LARGE SCALE GENOMIC DNA]</scope>
    <source>
        <strain evidence="1">SQ_2022a</strain>
    </source>
</reference>
<comment type="caution">
    <text evidence="1">The sequence shown here is derived from an EMBL/GenBank/DDBJ whole genome shotgun (WGS) entry which is preliminary data.</text>
</comment>
<dbReference type="EMBL" id="CM045762">
    <property type="protein sequence ID" value="KAI8011817.1"/>
    <property type="molecule type" value="Genomic_DNA"/>
</dbReference>
<name>A0ACC0HH07_9ERIC</name>
<evidence type="ECO:0000313" key="1">
    <source>
        <dbReference type="EMBL" id="KAI8011817.1"/>
    </source>
</evidence>
<sequence>MEVAFKTLFLGFNSKIIRPKQNVDVLILNLSSKRERFPLQMRYNAIKFHERACPKNLLAVCAVSSGAKTSVEDNEVLSSQFQDFSVAASGTSKAGELKISVEVSGTKTQSNFDDVFSKMVADAQPIPGFRRLKGGKTPDIPTENLLQVLGPSKVYKQVITKVINSTIAEYVEKEGLTVSKDLRVEQSFEDLEAMFEPGDQFSFDVVVVKLQDLN</sequence>
<dbReference type="Proteomes" id="UP001060215">
    <property type="component" value="Chromosome 5"/>
</dbReference>
<accession>A0ACC0HH07</accession>
<evidence type="ECO:0000313" key="2">
    <source>
        <dbReference type="Proteomes" id="UP001060215"/>
    </source>
</evidence>
<protein>
    <submittedName>
        <fullName evidence="1">Trigger factor</fullName>
    </submittedName>
</protein>
<keyword evidence="2" id="KW-1185">Reference proteome</keyword>
<organism evidence="1 2">
    <name type="scientific">Camellia lanceoleosa</name>
    <dbReference type="NCBI Taxonomy" id="1840588"/>
    <lineage>
        <taxon>Eukaryota</taxon>
        <taxon>Viridiplantae</taxon>
        <taxon>Streptophyta</taxon>
        <taxon>Embryophyta</taxon>
        <taxon>Tracheophyta</taxon>
        <taxon>Spermatophyta</taxon>
        <taxon>Magnoliopsida</taxon>
        <taxon>eudicotyledons</taxon>
        <taxon>Gunneridae</taxon>
        <taxon>Pentapetalae</taxon>
        <taxon>asterids</taxon>
        <taxon>Ericales</taxon>
        <taxon>Theaceae</taxon>
        <taxon>Camellia</taxon>
    </lineage>
</organism>
<proteinExistence type="predicted"/>
<gene>
    <name evidence="1" type="ORF">LOK49_LG06G02093</name>
</gene>